<evidence type="ECO:0000313" key="2">
    <source>
        <dbReference type="EMBL" id="JAT57298.1"/>
    </source>
</evidence>
<protein>
    <submittedName>
        <fullName evidence="2">Putative nicotinate-nucleotide adenylyltransferase</fullName>
    </submittedName>
</protein>
<sequence>MARCCRCCSGFSRAALVAFLLISAVPLALLVALERGKSAGEYFEFRSLGWVRECAKWDDVGRRFLVSTFYEGGVSEVAVPERGGAGALLEERLVLQDADMAGNGSVGILLDRVRGRLLVTYADVRGNRFGALGAYDLSSWRRIFLTQLSGPGDEPSLADDVAVDGDGNAYVTDAMANKIWKLGPNGNLLSTIRSPAFTQKKSWFASIVGLNGIVVHPNGYLLVVHTFGGLLFKVDIATAEVSVVQVAGASLLFGDGLELLSPTKLVVAGMMPSGRVLESSDDWRSATLTGKYVGPVHRISASVTVKDGKVYLGHLLGGGLLRRTHVITEAVFSPVNSNK</sequence>
<dbReference type="GO" id="GO:0005783">
    <property type="term" value="C:endoplasmic reticulum"/>
    <property type="evidence" value="ECO:0007669"/>
    <property type="project" value="TreeGrafter"/>
</dbReference>
<keyword evidence="2" id="KW-0548">Nucleotidyltransferase</keyword>
<proteinExistence type="predicted"/>
<evidence type="ECO:0000256" key="1">
    <source>
        <dbReference type="SAM" id="SignalP"/>
    </source>
</evidence>
<dbReference type="PANTHER" id="PTHR31460">
    <property type="match status" value="1"/>
</dbReference>
<organism evidence="2">
    <name type="scientific">Anthurium amnicola</name>
    <dbReference type="NCBI Taxonomy" id="1678845"/>
    <lineage>
        <taxon>Eukaryota</taxon>
        <taxon>Viridiplantae</taxon>
        <taxon>Streptophyta</taxon>
        <taxon>Embryophyta</taxon>
        <taxon>Tracheophyta</taxon>
        <taxon>Spermatophyta</taxon>
        <taxon>Magnoliopsida</taxon>
        <taxon>Liliopsida</taxon>
        <taxon>Araceae</taxon>
        <taxon>Pothoideae</taxon>
        <taxon>Potheae</taxon>
        <taxon>Anthurium</taxon>
    </lineage>
</organism>
<dbReference type="SUPFAM" id="SSF63829">
    <property type="entry name" value="Calcium-dependent phosphotriesterase"/>
    <property type="match status" value="1"/>
</dbReference>
<reference evidence="2" key="1">
    <citation type="submission" date="2015-07" db="EMBL/GenBank/DDBJ databases">
        <title>Transcriptome Assembly of Anthurium amnicola.</title>
        <authorList>
            <person name="Suzuki J."/>
        </authorList>
    </citation>
    <scope>NUCLEOTIDE SEQUENCE</scope>
</reference>
<dbReference type="InterPro" id="IPR011042">
    <property type="entry name" value="6-blade_b-propeller_TolB-like"/>
</dbReference>
<dbReference type="InterPro" id="IPR053224">
    <property type="entry name" value="Sensory_adhesion_molecule"/>
</dbReference>
<keyword evidence="1" id="KW-0732">Signal</keyword>
<gene>
    <name evidence="2" type="primary">nadD_10</name>
    <name evidence="2" type="ORF">g.48058</name>
</gene>
<dbReference type="PANTHER" id="PTHR31460:SF0">
    <property type="entry name" value="CALCIUM-DEPENDENT PHOSPHOTRIESTERASE SUPERFAMILY PROTEIN-RELATED"/>
    <property type="match status" value="1"/>
</dbReference>
<feature type="signal peptide" evidence="1">
    <location>
        <begin position="1"/>
        <end position="30"/>
    </location>
</feature>
<dbReference type="EMBL" id="GDJX01010638">
    <property type="protein sequence ID" value="JAT57298.1"/>
    <property type="molecule type" value="Transcribed_RNA"/>
</dbReference>
<dbReference type="AlphaFoldDB" id="A0A1D1YRL0"/>
<feature type="chain" id="PRO_5008900441" evidence="1">
    <location>
        <begin position="31"/>
        <end position="339"/>
    </location>
</feature>
<accession>A0A1D1YRL0</accession>
<keyword evidence="2" id="KW-0808">Transferase</keyword>
<name>A0A1D1YRL0_9ARAE</name>
<dbReference type="Gene3D" id="2.120.10.30">
    <property type="entry name" value="TolB, C-terminal domain"/>
    <property type="match status" value="1"/>
</dbReference>
<dbReference type="GO" id="GO:0016779">
    <property type="term" value="F:nucleotidyltransferase activity"/>
    <property type="evidence" value="ECO:0007669"/>
    <property type="project" value="UniProtKB-KW"/>
</dbReference>